<evidence type="ECO:0000259" key="7">
    <source>
        <dbReference type="PROSITE" id="PS51192"/>
    </source>
</evidence>
<dbReference type="GO" id="GO:0008270">
    <property type="term" value="F:zinc ion binding"/>
    <property type="evidence" value="ECO:0007669"/>
    <property type="project" value="UniProtKB-KW"/>
</dbReference>
<feature type="domain" description="GRF-type" evidence="9">
    <location>
        <begin position="6"/>
        <end position="47"/>
    </location>
</feature>
<evidence type="ECO:0000256" key="6">
    <source>
        <dbReference type="SAM" id="MobiDB-lite"/>
    </source>
</evidence>
<evidence type="ECO:0000256" key="2">
    <source>
        <dbReference type="ARBA" id="ARBA00022771"/>
    </source>
</evidence>
<dbReference type="InterPro" id="IPR010666">
    <property type="entry name" value="Znf_GRF"/>
</dbReference>
<dbReference type="InterPro" id="IPR027417">
    <property type="entry name" value="P-loop_NTPase"/>
</dbReference>
<dbReference type="Gene3D" id="3.40.50.300">
    <property type="entry name" value="P-loop containing nucleotide triphosphate hydrolases"/>
    <property type="match status" value="1"/>
</dbReference>
<evidence type="ECO:0000313" key="10">
    <source>
        <dbReference type="EMBL" id="KAL0489097.1"/>
    </source>
</evidence>
<keyword evidence="1" id="KW-0479">Metal-binding</keyword>
<dbReference type="AlphaFoldDB" id="A0AAW2ZKC7"/>
<dbReference type="InterPro" id="IPR014001">
    <property type="entry name" value="Helicase_ATP-bd"/>
</dbReference>
<dbReference type="InterPro" id="IPR001650">
    <property type="entry name" value="Helicase_C-like"/>
</dbReference>
<evidence type="ECO:0000256" key="3">
    <source>
        <dbReference type="ARBA" id="ARBA00022801"/>
    </source>
</evidence>
<keyword evidence="2 5" id="KW-0863">Zinc-finger</keyword>
<feature type="domain" description="GRF-type" evidence="9">
    <location>
        <begin position="69"/>
        <end position="113"/>
    </location>
</feature>
<dbReference type="Proteomes" id="UP001431209">
    <property type="component" value="Unassembled WGS sequence"/>
</dbReference>
<dbReference type="SUPFAM" id="SSF52540">
    <property type="entry name" value="P-loop containing nucleoside triphosphate hydrolases"/>
    <property type="match status" value="2"/>
</dbReference>
<dbReference type="CDD" id="cd18793">
    <property type="entry name" value="SF2_C_SNF"/>
    <property type="match status" value="1"/>
</dbReference>
<organism evidence="10 11">
    <name type="scientific">Acrasis kona</name>
    <dbReference type="NCBI Taxonomy" id="1008807"/>
    <lineage>
        <taxon>Eukaryota</taxon>
        <taxon>Discoba</taxon>
        <taxon>Heterolobosea</taxon>
        <taxon>Tetramitia</taxon>
        <taxon>Eutetramitia</taxon>
        <taxon>Acrasidae</taxon>
        <taxon>Acrasis</taxon>
    </lineage>
</organism>
<dbReference type="Pfam" id="PF00176">
    <property type="entry name" value="SNF2-rel_dom"/>
    <property type="match status" value="1"/>
</dbReference>
<reference evidence="10 11" key="1">
    <citation type="submission" date="2024-03" db="EMBL/GenBank/DDBJ databases">
        <title>The Acrasis kona genome and developmental transcriptomes reveal deep origins of eukaryotic multicellular pathways.</title>
        <authorList>
            <person name="Sheikh S."/>
            <person name="Fu C.-J."/>
            <person name="Brown M.W."/>
            <person name="Baldauf S.L."/>
        </authorList>
    </citation>
    <scope>NUCLEOTIDE SEQUENCE [LARGE SCALE GENOMIC DNA]</scope>
    <source>
        <strain evidence="10 11">ATCC MYA-3509</strain>
    </source>
</reference>
<sequence length="764" mass="87358">MTTIVCECNVPAKMLKVLKESENKGRHFYVCAKAKEGCKFFQWAERSEANNITSKDLFKDDQPKHNATCKCGSEPVLLKVNKDGPNKGRYFFSCALKSKDNNGCNHFEWCDDQTIISNELSKSKNSGASKKDTSDTQVEVISLDSVSITTSDKSIISELLKIGAKRREESFIAQLEKIKQIPKIMTLIPGYTLSMIKPLPEVKVDWKKIPKVLLDSLLPFQKLGVEHAVQRNGRILIGDEMGLGKTIQAIAIATYYFEDWPMLIICPSQLRQNWKCEIRKWMTYVKEDDVTIIENGKFNDLTLINVISYDLVSKDDVLSKIKPHHFQFVIVDESHFIKSSGAKRTQAVCPLIEKSKRCVLLSGTATPSRPIELYTQIKPLSQLKNFSETSYGDRYCESTYNPSTSSNYQQRFLSQKYQGAQRLLELNLILSRYMIRRLKSEVMSELPKKKRNVTMLECSSKDMKEYQEKFGSDPRKMDKSKLMEMYSATANVKISRVQQYIKSHLYHIKQKCLLFAHHRSMLDAIEQVIKQSEWDYIRIDGTTPAENRHDLCNTFKSDDNVQFAILGLTVAGTGLNFVPCSCVVFTELSWTPGLLLQSEDRCHRIGTNASFIDVRYLIAKNTCDEYMFKLIQKKLKVIGETLDGEGKRAGNGLFDNKQSSHDRFVPGQQTLEHFMFKKQQKTPPAEKNTLKKKTSNVPLKSESVIVVDDEDDDDDVIVNSCVISDDDDDLYQSSKKRPIIDEDDDGFDWDDHPLKKKKVMEDDD</sequence>
<comment type="caution">
    <text evidence="10">The sequence shown here is derived from an EMBL/GenBank/DDBJ whole genome shotgun (WGS) entry which is preliminary data.</text>
</comment>
<dbReference type="InterPro" id="IPR000330">
    <property type="entry name" value="SNF2_N"/>
</dbReference>
<dbReference type="InterPro" id="IPR038718">
    <property type="entry name" value="SNF2-like_sf"/>
</dbReference>
<dbReference type="PROSITE" id="PS51999">
    <property type="entry name" value="ZF_GRF"/>
    <property type="match status" value="2"/>
</dbReference>
<dbReference type="GO" id="GO:0016787">
    <property type="term" value="F:hydrolase activity"/>
    <property type="evidence" value="ECO:0007669"/>
    <property type="project" value="UniProtKB-KW"/>
</dbReference>
<gene>
    <name evidence="10" type="ORF">AKO1_009042</name>
</gene>
<dbReference type="GO" id="GO:0006281">
    <property type="term" value="P:DNA repair"/>
    <property type="evidence" value="ECO:0007669"/>
    <property type="project" value="TreeGrafter"/>
</dbReference>
<proteinExistence type="predicted"/>
<dbReference type="GO" id="GO:0043596">
    <property type="term" value="C:nuclear replication fork"/>
    <property type="evidence" value="ECO:0007669"/>
    <property type="project" value="TreeGrafter"/>
</dbReference>
<dbReference type="PROSITE" id="PS51192">
    <property type="entry name" value="HELICASE_ATP_BIND_1"/>
    <property type="match status" value="1"/>
</dbReference>
<feature type="region of interest" description="Disordered" evidence="6">
    <location>
        <begin position="726"/>
        <end position="764"/>
    </location>
</feature>
<feature type="domain" description="Helicase ATP-binding" evidence="7">
    <location>
        <begin position="226"/>
        <end position="383"/>
    </location>
</feature>
<evidence type="ECO:0000259" key="8">
    <source>
        <dbReference type="PROSITE" id="PS51194"/>
    </source>
</evidence>
<keyword evidence="4" id="KW-0862">Zinc</keyword>
<evidence type="ECO:0000259" key="9">
    <source>
        <dbReference type="PROSITE" id="PS51999"/>
    </source>
</evidence>
<dbReference type="Pfam" id="PF06839">
    <property type="entry name" value="Zn_ribbon_GRF"/>
    <property type="match status" value="2"/>
</dbReference>
<dbReference type="SMART" id="SM00487">
    <property type="entry name" value="DEXDc"/>
    <property type="match status" value="1"/>
</dbReference>
<accession>A0AAW2ZKC7</accession>
<evidence type="ECO:0000256" key="4">
    <source>
        <dbReference type="ARBA" id="ARBA00022833"/>
    </source>
</evidence>
<feature type="domain" description="Helicase C-terminal" evidence="8">
    <location>
        <begin position="500"/>
        <end position="654"/>
    </location>
</feature>
<evidence type="ECO:0000256" key="1">
    <source>
        <dbReference type="ARBA" id="ARBA00022723"/>
    </source>
</evidence>
<dbReference type="Gene3D" id="3.40.50.10810">
    <property type="entry name" value="Tandem AAA-ATPase domain"/>
    <property type="match status" value="1"/>
</dbReference>
<evidence type="ECO:0000313" key="11">
    <source>
        <dbReference type="Proteomes" id="UP001431209"/>
    </source>
</evidence>
<dbReference type="PROSITE" id="PS51194">
    <property type="entry name" value="HELICASE_CTER"/>
    <property type="match status" value="1"/>
</dbReference>
<dbReference type="PANTHER" id="PTHR45766">
    <property type="entry name" value="DNA ANNEALING HELICASE AND ENDONUCLEASE ZRANB3 FAMILY MEMBER"/>
    <property type="match status" value="1"/>
</dbReference>
<name>A0AAW2ZKC7_9EUKA</name>
<dbReference type="GO" id="GO:0031297">
    <property type="term" value="P:replication fork processing"/>
    <property type="evidence" value="ECO:0007669"/>
    <property type="project" value="TreeGrafter"/>
</dbReference>
<dbReference type="SMART" id="SM00490">
    <property type="entry name" value="HELICc"/>
    <property type="match status" value="1"/>
</dbReference>
<keyword evidence="3" id="KW-0378">Hydrolase</keyword>
<dbReference type="PANTHER" id="PTHR45766:SF6">
    <property type="entry name" value="SWI_SNF-RELATED MATRIX-ASSOCIATED ACTIN-DEPENDENT REGULATOR OF CHROMATIN SUBFAMILY A-LIKE PROTEIN 1"/>
    <property type="match status" value="1"/>
</dbReference>
<keyword evidence="11" id="KW-1185">Reference proteome</keyword>
<dbReference type="EMBL" id="JAOPGA020001514">
    <property type="protein sequence ID" value="KAL0489097.1"/>
    <property type="molecule type" value="Genomic_DNA"/>
</dbReference>
<dbReference type="GO" id="GO:0005524">
    <property type="term" value="F:ATP binding"/>
    <property type="evidence" value="ECO:0007669"/>
    <property type="project" value="InterPro"/>
</dbReference>
<protein>
    <submittedName>
        <fullName evidence="10">Uncharacterized protein</fullName>
    </submittedName>
</protein>
<evidence type="ECO:0000256" key="5">
    <source>
        <dbReference type="PROSITE-ProRule" id="PRU01343"/>
    </source>
</evidence>
<dbReference type="InterPro" id="IPR049730">
    <property type="entry name" value="SNF2/RAD54-like_C"/>
</dbReference>